<evidence type="ECO:0000313" key="2">
    <source>
        <dbReference type="Proteomes" id="UP000271098"/>
    </source>
</evidence>
<accession>A0A183E4B2</accession>
<organism evidence="3">
    <name type="scientific">Gongylonema pulchrum</name>
    <dbReference type="NCBI Taxonomy" id="637853"/>
    <lineage>
        <taxon>Eukaryota</taxon>
        <taxon>Metazoa</taxon>
        <taxon>Ecdysozoa</taxon>
        <taxon>Nematoda</taxon>
        <taxon>Chromadorea</taxon>
        <taxon>Rhabditida</taxon>
        <taxon>Spirurina</taxon>
        <taxon>Spiruromorpha</taxon>
        <taxon>Spiruroidea</taxon>
        <taxon>Gongylonematidae</taxon>
        <taxon>Gongylonema</taxon>
    </lineage>
</organism>
<gene>
    <name evidence="1" type="ORF">GPUH_LOCUS15803</name>
</gene>
<keyword evidence="2" id="KW-1185">Reference proteome</keyword>
<dbReference type="Proteomes" id="UP000271098">
    <property type="component" value="Unassembled WGS sequence"/>
</dbReference>
<protein>
    <submittedName>
        <fullName evidence="3">Yippee domain-containing protein</fullName>
    </submittedName>
</protein>
<dbReference type="AlphaFoldDB" id="A0A183E4B2"/>
<proteinExistence type="predicted"/>
<dbReference type="EMBL" id="UYRT01082931">
    <property type="protein sequence ID" value="VDN26703.1"/>
    <property type="molecule type" value="Genomic_DNA"/>
</dbReference>
<sequence length="124" mass="13788">MNGARLYRSGMSSVLERNIAKKCKRGPSAYGLSFMNITTQRHFIGSMKTNDDKKQYQEILAEVAYYCCTECSEYKVISKNPLFGTKNLLSSTSAVQYLTTKYSLASTVTANSTSAVLQMQIIVV</sequence>
<name>A0A183E4B2_9BILA</name>
<reference evidence="3" key="1">
    <citation type="submission" date="2016-06" db="UniProtKB">
        <authorList>
            <consortium name="WormBaseParasite"/>
        </authorList>
    </citation>
    <scope>IDENTIFICATION</scope>
</reference>
<evidence type="ECO:0000313" key="1">
    <source>
        <dbReference type="EMBL" id="VDN26703.1"/>
    </source>
</evidence>
<dbReference type="OrthoDB" id="5901013at2759"/>
<reference evidence="1 2" key="2">
    <citation type="submission" date="2018-11" db="EMBL/GenBank/DDBJ databases">
        <authorList>
            <consortium name="Pathogen Informatics"/>
        </authorList>
    </citation>
    <scope>NUCLEOTIDE SEQUENCE [LARGE SCALE GENOMIC DNA]</scope>
</reference>
<evidence type="ECO:0000313" key="3">
    <source>
        <dbReference type="WBParaSite" id="GPUH_0001582501-mRNA-1"/>
    </source>
</evidence>
<dbReference type="WBParaSite" id="GPUH_0001582501-mRNA-1">
    <property type="protein sequence ID" value="GPUH_0001582501-mRNA-1"/>
    <property type="gene ID" value="GPUH_0001582501"/>
</dbReference>